<evidence type="ECO:0000313" key="3">
    <source>
        <dbReference type="EMBL" id="EMB13529.1"/>
    </source>
</evidence>
<dbReference type="PATRIC" id="fig|1263867.3.peg.6166"/>
<comment type="caution">
    <text evidence="3">The sequence shown here is derived from an EMBL/GenBank/DDBJ whole genome shotgun (WGS) entry which is preliminary data.</text>
</comment>
<proteinExistence type="predicted"/>
<sequence>MLRHGAAAVEFAFIAPLMIFLTFGLIELGRLSMLRDSAIHATREGARVAIKPSATTSEISSRVEEELGLMGISGGSSTVDFTSDGSTGVELVTVNVYIPIAENSWLPNTLAMGHTNIEGSTTMRRESSN</sequence>
<evidence type="ECO:0000259" key="2">
    <source>
        <dbReference type="Pfam" id="PF07811"/>
    </source>
</evidence>
<reference evidence="3" key="2">
    <citation type="journal article" date="2013" name="Mar. Genomics">
        <title>Expression of sulfatases in Rhodopirellula baltica and the diversity of sulfatases in the genus Rhodopirellula.</title>
        <authorList>
            <person name="Wegner C.E."/>
            <person name="Richter-Heitmann T."/>
            <person name="Klindworth A."/>
            <person name="Klockow C."/>
            <person name="Richter M."/>
            <person name="Achstetter T."/>
            <person name="Glockner F.O."/>
            <person name="Harder J."/>
        </authorList>
    </citation>
    <scope>NUCLEOTIDE SEQUENCE [LARGE SCALE GENOMIC DNA]</scope>
    <source>
        <strain evidence="3">6C</strain>
    </source>
</reference>
<keyword evidence="4" id="KW-1185">Reference proteome</keyword>
<dbReference type="EMBL" id="ANMO01000257">
    <property type="protein sequence ID" value="EMB13529.1"/>
    <property type="molecule type" value="Genomic_DNA"/>
</dbReference>
<feature type="transmembrane region" description="Helical" evidence="1">
    <location>
        <begin position="6"/>
        <end position="26"/>
    </location>
</feature>
<reference evidence="3" key="1">
    <citation type="submission" date="2012-11" db="EMBL/GenBank/DDBJ databases">
        <title>Permanent draft genomes of Rhodopirellula europaea strain SH398 and 6C.</title>
        <authorList>
            <person name="Richter M."/>
            <person name="Richter-Heitmann T."/>
            <person name="Frank C."/>
            <person name="Harder J."/>
            <person name="Glockner F.O."/>
        </authorList>
    </citation>
    <scope>NUCLEOTIDE SEQUENCE</scope>
    <source>
        <strain evidence="3">6C</strain>
    </source>
</reference>
<evidence type="ECO:0000313" key="4">
    <source>
        <dbReference type="Proteomes" id="UP000011529"/>
    </source>
</evidence>
<protein>
    <submittedName>
        <fullName evidence="3">TadE-like protein</fullName>
    </submittedName>
</protein>
<keyword evidence="1" id="KW-1133">Transmembrane helix</keyword>
<dbReference type="InterPro" id="IPR012495">
    <property type="entry name" value="TadE-like_dom"/>
</dbReference>
<organism evidence="3 4">
    <name type="scientific">Rhodopirellula europaea 6C</name>
    <dbReference type="NCBI Taxonomy" id="1263867"/>
    <lineage>
        <taxon>Bacteria</taxon>
        <taxon>Pseudomonadati</taxon>
        <taxon>Planctomycetota</taxon>
        <taxon>Planctomycetia</taxon>
        <taxon>Pirellulales</taxon>
        <taxon>Pirellulaceae</taxon>
        <taxon>Rhodopirellula</taxon>
    </lineage>
</organism>
<name>M2AU67_9BACT</name>
<feature type="domain" description="TadE-like" evidence="2">
    <location>
        <begin position="5"/>
        <end position="47"/>
    </location>
</feature>
<dbReference type="Pfam" id="PF07811">
    <property type="entry name" value="TadE"/>
    <property type="match status" value="1"/>
</dbReference>
<keyword evidence="1" id="KW-0812">Transmembrane</keyword>
<keyword evidence="1" id="KW-0472">Membrane</keyword>
<dbReference type="AlphaFoldDB" id="M2AU67"/>
<dbReference type="Proteomes" id="UP000011529">
    <property type="component" value="Unassembled WGS sequence"/>
</dbReference>
<evidence type="ECO:0000256" key="1">
    <source>
        <dbReference type="SAM" id="Phobius"/>
    </source>
</evidence>
<accession>M2AU67</accession>
<gene>
    <name evidence="3" type="ORF">RE6C_05757</name>
</gene>